<gene>
    <name evidence="7" type="ORF">OHJ16_11260</name>
</gene>
<dbReference type="PROSITE" id="PS00059">
    <property type="entry name" value="ADH_ZINC"/>
    <property type="match status" value="1"/>
</dbReference>
<reference evidence="7" key="1">
    <citation type="submission" date="2022-10" db="EMBL/GenBank/DDBJ databases">
        <title>Genome sequence of Actinomyces israelii ATCC 10048.</title>
        <authorList>
            <person name="Watt R.M."/>
            <person name="Tong W.M."/>
        </authorList>
    </citation>
    <scope>NUCLEOTIDE SEQUENCE</scope>
    <source>
        <strain evidence="7">ATCC 10048</strain>
    </source>
</reference>
<comment type="cofactor">
    <cofactor evidence="1 5">
        <name>Zn(2+)</name>
        <dbReference type="ChEBI" id="CHEBI:29105"/>
    </cofactor>
</comment>
<evidence type="ECO:0000313" key="8">
    <source>
        <dbReference type="Proteomes" id="UP001072034"/>
    </source>
</evidence>
<evidence type="ECO:0000256" key="3">
    <source>
        <dbReference type="ARBA" id="ARBA00022833"/>
    </source>
</evidence>
<dbReference type="RefSeq" id="WP_268917984.1">
    <property type="nucleotide sequence ID" value="NZ_CAJPNG010000085.1"/>
</dbReference>
<dbReference type="Proteomes" id="UP001072034">
    <property type="component" value="Unassembled WGS sequence"/>
</dbReference>
<organism evidence="7 8">
    <name type="scientific">Actinomyces israelii</name>
    <dbReference type="NCBI Taxonomy" id="1659"/>
    <lineage>
        <taxon>Bacteria</taxon>
        <taxon>Bacillati</taxon>
        <taxon>Actinomycetota</taxon>
        <taxon>Actinomycetes</taxon>
        <taxon>Actinomycetales</taxon>
        <taxon>Actinomycetaceae</taxon>
        <taxon>Actinomyces</taxon>
    </lineage>
</organism>
<dbReference type="InterPro" id="IPR020843">
    <property type="entry name" value="ER"/>
</dbReference>
<dbReference type="Gene3D" id="3.40.50.720">
    <property type="entry name" value="NAD(P)-binding Rossmann-like Domain"/>
    <property type="match status" value="1"/>
</dbReference>
<dbReference type="SUPFAM" id="SSF51735">
    <property type="entry name" value="NAD(P)-binding Rossmann-fold domains"/>
    <property type="match status" value="1"/>
</dbReference>
<dbReference type="InterPro" id="IPR013149">
    <property type="entry name" value="ADH-like_C"/>
</dbReference>
<keyword evidence="3 5" id="KW-0862">Zinc</keyword>
<protein>
    <submittedName>
        <fullName evidence="7">Alcohol dehydrogenase catalytic domain-containing protein</fullName>
    </submittedName>
</protein>
<dbReference type="Pfam" id="PF08240">
    <property type="entry name" value="ADH_N"/>
    <property type="match status" value="1"/>
</dbReference>
<evidence type="ECO:0000259" key="6">
    <source>
        <dbReference type="SMART" id="SM00829"/>
    </source>
</evidence>
<evidence type="ECO:0000256" key="4">
    <source>
        <dbReference type="ARBA" id="ARBA00023002"/>
    </source>
</evidence>
<keyword evidence="8" id="KW-1185">Reference proteome</keyword>
<dbReference type="SMART" id="SM00829">
    <property type="entry name" value="PKS_ER"/>
    <property type="match status" value="1"/>
</dbReference>
<sequence>MTHGSTTDMTQTMRAVVADGKGGTEVRHLPIPVARDGWVVIKPTATGVCGTDLHLVSGDYPHGRFPVVPGHEFAGHVSQVGAGVEGIAEGDYVGVNPNISCGECEWCSIGATNLCEKLLPVGVAVDGSCAEYVAVPQGVVFHLPDSISEAVAPLIEPFSCVLHALERVPGWGEKRLLIFGAGSIGLMGVVLARAEGVSGIWVVELNPARRRAALDLGADAAVASVDDLERRGGFDLALDATGHPAAIGAAVGALRPRGRLIQMGVASESARIEVSPYEIYAKELTIAGSNSLAEKYGESVERMQDLQDRLASLVTGRFVLEEYDEAIEASKSPEHIKVQVRA</sequence>
<dbReference type="InterPro" id="IPR050129">
    <property type="entry name" value="Zn_alcohol_dh"/>
</dbReference>
<comment type="similarity">
    <text evidence="5">Belongs to the zinc-containing alcohol dehydrogenase family.</text>
</comment>
<accession>A0ABT4IA50</accession>
<evidence type="ECO:0000256" key="1">
    <source>
        <dbReference type="ARBA" id="ARBA00001947"/>
    </source>
</evidence>
<feature type="domain" description="Enoyl reductase (ER)" evidence="6">
    <location>
        <begin position="23"/>
        <end position="340"/>
    </location>
</feature>
<dbReference type="InterPro" id="IPR002328">
    <property type="entry name" value="ADH_Zn_CS"/>
</dbReference>
<evidence type="ECO:0000256" key="2">
    <source>
        <dbReference type="ARBA" id="ARBA00022723"/>
    </source>
</evidence>
<dbReference type="EMBL" id="JAPTMY010000026">
    <property type="protein sequence ID" value="MCZ0858620.1"/>
    <property type="molecule type" value="Genomic_DNA"/>
</dbReference>
<dbReference type="SUPFAM" id="SSF50129">
    <property type="entry name" value="GroES-like"/>
    <property type="match status" value="1"/>
</dbReference>
<dbReference type="PANTHER" id="PTHR43401:SF5">
    <property type="entry name" value="ALCOHOL DEHYDROGENASE-RELATED"/>
    <property type="match status" value="1"/>
</dbReference>
<keyword evidence="2 5" id="KW-0479">Metal-binding</keyword>
<evidence type="ECO:0000256" key="5">
    <source>
        <dbReference type="RuleBase" id="RU361277"/>
    </source>
</evidence>
<dbReference type="InterPro" id="IPR011032">
    <property type="entry name" value="GroES-like_sf"/>
</dbReference>
<name>A0ABT4IA50_9ACTO</name>
<evidence type="ECO:0000313" key="7">
    <source>
        <dbReference type="EMBL" id="MCZ0858620.1"/>
    </source>
</evidence>
<proteinExistence type="inferred from homology"/>
<keyword evidence="4" id="KW-0560">Oxidoreductase</keyword>
<dbReference type="InterPro" id="IPR013154">
    <property type="entry name" value="ADH-like_N"/>
</dbReference>
<dbReference type="InterPro" id="IPR036291">
    <property type="entry name" value="NAD(P)-bd_dom_sf"/>
</dbReference>
<comment type="caution">
    <text evidence="7">The sequence shown here is derived from an EMBL/GenBank/DDBJ whole genome shotgun (WGS) entry which is preliminary data.</text>
</comment>
<dbReference type="Pfam" id="PF00107">
    <property type="entry name" value="ADH_zinc_N"/>
    <property type="match status" value="1"/>
</dbReference>
<dbReference type="PANTHER" id="PTHR43401">
    <property type="entry name" value="L-THREONINE 3-DEHYDROGENASE"/>
    <property type="match status" value="1"/>
</dbReference>
<dbReference type="Gene3D" id="3.90.180.10">
    <property type="entry name" value="Medium-chain alcohol dehydrogenases, catalytic domain"/>
    <property type="match status" value="1"/>
</dbReference>